<dbReference type="RefSeq" id="WP_190943424.1">
    <property type="nucleotide sequence ID" value="NZ_JACJSI010000070.1"/>
</dbReference>
<accession>A0ABR8DVB5</accession>
<name>A0ABR8DVB5_9NOSO</name>
<evidence type="ECO:0000313" key="2">
    <source>
        <dbReference type="Proteomes" id="UP000623440"/>
    </source>
</evidence>
<evidence type="ECO:0008006" key="3">
    <source>
        <dbReference type="Google" id="ProtNLM"/>
    </source>
</evidence>
<dbReference type="EMBL" id="JACJSI010000070">
    <property type="protein sequence ID" value="MBD2532820.1"/>
    <property type="molecule type" value="Genomic_DNA"/>
</dbReference>
<sequence>MSRSQSPTVNAVLGAAASLSGGRAARSSISSQKLEKGFSTNDRCAPLQPIHYVAQIFENGITHLAIAIHSNKNRHIQYLINQYGSVKAKTLYQSQIF</sequence>
<gene>
    <name evidence="1" type="ORF">H6G97_25835</name>
</gene>
<proteinExistence type="predicted"/>
<reference evidence="1 2" key="1">
    <citation type="journal article" date="2020" name="ISME J.">
        <title>Comparative genomics reveals insights into cyanobacterial evolution and habitat adaptation.</title>
        <authorList>
            <person name="Chen M.Y."/>
            <person name="Teng W.K."/>
            <person name="Zhao L."/>
            <person name="Hu C.X."/>
            <person name="Zhou Y.K."/>
            <person name="Han B.P."/>
            <person name="Song L.R."/>
            <person name="Shu W.S."/>
        </authorList>
    </citation>
    <scope>NUCLEOTIDE SEQUENCE [LARGE SCALE GENOMIC DNA]</scope>
    <source>
        <strain evidence="1 2">FACHB-838</strain>
    </source>
</reference>
<dbReference type="Proteomes" id="UP000623440">
    <property type="component" value="Unassembled WGS sequence"/>
</dbReference>
<evidence type="ECO:0000313" key="1">
    <source>
        <dbReference type="EMBL" id="MBD2532820.1"/>
    </source>
</evidence>
<protein>
    <recommendedName>
        <fullName evidence="3">Transposase</fullName>
    </recommendedName>
</protein>
<organism evidence="1 2">
    <name type="scientific">Nostoc flagelliforme FACHB-838</name>
    <dbReference type="NCBI Taxonomy" id="2692904"/>
    <lineage>
        <taxon>Bacteria</taxon>
        <taxon>Bacillati</taxon>
        <taxon>Cyanobacteriota</taxon>
        <taxon>Cyanophyceae</taxon>
        <taxon>Nostocales</taxon>
        <taxon>Nostocaceae</taxon>
        <taxon>Nostoc</taxon>
    </lineage>
</organism>
<keyword evidence="2" id="KW-1185">Reference proteome</keyword>
<comment type="caution">
    <text evidence="1">The sequence shown here is derived from an EMBL/GenBank/DDBJ whole genome shotgun (WGS) entry which is preliminary data.</text>
</comment>